<dbReference type="Proteomes" id="UP001482620">
    <property type="component" value="Unassembled WGS sequence"/>
</dbReference>
<organism evidence="1 2">
    <name type="scientific">Ilyodon furcidens</name>
    <name type="common">goldbreast splitfin</name>
    <dbReference type="NCBI Taxonomy" id="33524"/>
    <lineage>
        <taxon>Eukaryota</taxon>
        <taxon>Metazoa</taxon>
        <taxon>Chordata</taxon>
        <taxon>Craniata</taxon>
        <taxon>Vertebrata</taxon>
        <taxon>Euteleostomi</taxon>
        <taxon>Actinopterygii</taxon>
        <taxon>Neopterygii</taxon>
        <taxon>Teleostei</taxon>
        <taxon>Neoteleostei</taxon>
        <taxon>Acanthomorphata</taxon>
        <taxon>Ovalentaria</taxon>
        <taxon>Atherinomorphae</taxon>
        <taxon>Cyprinodontiformes</taxon>
        <taxon>Goodeidae</taxon>
        <taxon>Ilyodon</taxon>
    </lineage>
</organism>
<accession>A0ABV0TB19</accession>
<comment type="caution">
    <text evidence="1">The sequence shown here is derived from an EMBL/GenBank/DDBJ whole genome shotgun (WGS) entry which is preliminary data.</text>
</comment>
<reference evidence="1 2" key="1">
    <citation type="submission" date="2021-06" db="EMBL/GenBank/DDBJ databases">
        <authorList>
            <person name="Palmer J.M."/>
        </authorList>
    </citation>
    <scope>NUCLEOTIDE SEQUENCE [LARGE SCALE GENOMIC DNA]</scope>
    <source>
        <strain evidence="2">if_2019</strain>
        <tissue evidence="1">Muscle</tissue>
    </source>
</reference>
<sequence length="128" mass="14351">MQGNSVTNRTIMQPKLQFTTHSIQIDQRWPTPVIGFPGPTCLNQTNGSLAEHRFLRTEDDNPRDRCNSSSLVLTSRGVSTLLISWLQLCHSHSILGVVSSSWCHQCLCWSSSGEMTSCQECVHRRCCS</sequence>
<dbReference type="EMBL" id="JAHRIQ010026283">
    <property type="protein sequence ID" value="MEQ2230065.1"/>
    <property type="molecule type" value="Genomic_DNA"/>
</dbReference>
<protein>
    <submittedName>
        <fullName evidence="1">Uncharacterized protein</fullName>
    </submittedName>
</protein>
<evidence type="ECO:0000313" key="1">
    <source>
        <dbReference type="EMBL" id="MEQ2230065.1"/>
    </source>
</evidence>
<proteinExistence type="predicted"/>
<name>A0ABV0TB19_9TELE</name>
<keyword evidence="2" id="KW-1185">Reference proteome</keyword>
<gene>
    <name evidence="1" type="ORF">ILYODFUR_025444</name>
</gene>
<evidence type="ECO:0000313" key="2">
    <source>
        <dbReference type="Proteomes" id="UP001482620"/>
    </source>
</evidence>